<keyword evidence="6" id="KW-0963">Cytoplasm</keyword>
<evidence type="ECO:0000256" key="1">
    <source>
        <dbReference type="ARBA" id="ARBA00004496"/>
    </source>
</evidence>
<keyword evidence="7 12" id="KW-0479">Metal-binding</keyword>
<evidence type="ECO:0000256" key="11">
    <source>
        <dbReference type="PIRSR" id="PIRSR605002-2"/>
    </source>
</evidence>
<reference evidence="14" key="1">
    <citation type="submission" date="2017-09" db="EMBL/GenBank/DDBJ databases">
        <title>Depth-based differentiation of microbial function through sediment-hosted aquifers and enrichment of novel symbionts in the deep terrestrial subsurface.</title>
        <authorList>
            <person name="Probst A.J."/>
            <person name="Ladd B."/>
            <person name="Jarett J.K."/>
            <person name="Geller-Mcgrath D.E."/>
            <person name="Sieber C.M.K."/>
            <person name="Emerson J.B."/>
            <person name="Anantharaman K."/>
            <person name="Thomas B.C."/>
            <person name="Malmstrom R."/>
            <person name="Stieglmeier M."/>
            <person name="Klingl A."/>
            <person name="Woyke T."/>
            <person name="Ryan C.M."/>
            <person name="Banfield J.F."/>
        </authorList>
    </citation>
    <scope>NUCLEOTIDE SEQUENCE [LARGE SCALE GENOMIC DNA]</scope>
</reference>
<comment type="similarity">
    <text evidence="3">Belongs to the eukaryotic PMM family.</text>
</comment>
<feature type="binding site" evidence="11">
    <location>
        <position position="188"/>
    </location>
    <ligand>
        <name>alpha-D-mannose 1-phosphate</name>
        <dbReference type="ChEBI" id="CHEBI:58409"/>
    </ligand>
</feature>
<dbReference type="InterPro" id="IPR023214">
    <property type="entry name" value="HAD_sf"/>
</dbReference>
<dbReference type="GO" id="GO:0005829">
    <property type="term" value="C:cytosol"/>
    <property type="evidence" value="ECO:0007669"/>
    <property type="project" value="TreeGrafter"/>
</dbReference>
<evidence type="ECO:0000256" key="8">
    <source>
        <dbReference type="ARBA" id="ARBA00022842"/>
    </source>
</evidence>
<feature type="active site" description="Nucleophile" evidence="10">
    <location>
        <position position="11"/>
    </location>
</feature>
<feature type="active site" description="Proton donor/acceptor" evidence="10">
    <location>
        <position position="13"/>
    </location>
</feature>
<dbReference type="AlphaFoldDB" id="A0A2H0TE68"/>
<dbReference type="Pfam" id="PF03332">
    <property type="entry name" value="PMM"/>
    <property type="match status" value="1"/>
</dbReference>
<dbReference type="EMBL" id="PFCQ01000002">
    <property type="protein sequence ID" value="PIR68585.1"/>
    <property type="molecule type" value="Genomic_DNA"/>
</dbReference>
<name>A0A2H0TE68_9BACT</name>
<feature type="binding site" evidence="12">
    <location>
        <position position="11"/>
    </location>
    <ligand>
        <name>Mg(2+)</name>
        <dbReference type="ChEBI" id="CHEBI:18420"/>
        <label>1</label>
    </ligand>
</feature>
<evidence type="ECO:0000313" key="14">
    <source>
        <dbReference type="Proteomes" id="UP000230094"/>
    </source>
</evidence>
<keyword evidence="8 12" id="KW-0460">Magnesium</keyword>
<keyword evidence="9" id="KW-0413">Isomerase</keyword>
<dbReference type="EC" id="5.4.2.8" evidence="5"/>
<organism evidence="13 14">
    <name type="scientific">Candidatus Nomurabacteria bacterium CG10_big_fil_rev_8_21_14_0_10_35_16</name>
    <dbReference type="NCBI Taxonomy" id="1974731"/>
    <lineage>
        <taxon>Bacteria</taxon>
        <taxon>Candidatus Nomuraibacteriota</taxon>
    </lineage>
</organism>
<dbReference type="PANTHER" id="PTHR10466">
    <property type="entry name" value="PHOSPHOMANNOMUTASE"/>
    <property type="match status" value="1"/>
</dbReference>
<dbReference type="NCBIfam" id="TIGR01484">
    <property type="entry name" value="HAD-SF-IIB"/>
    <property type="match status" value="1"/>
</dbReference>
<dbReference type="PANTHER" id="PTHR10466:SF0">
    <property type="entry name" value="PHOSPHOMANNOMUTASE"/>
    <property type="match status" value="1"/>
</dbReference>
<dbReference type="GO" id="GO:0046872">
    <property type="term" value="F:metal ion binding"/>
    <property type="evidence" value="ECO:0007669"/>
    <property type="project" value="UniProtKB-KW"/>
</dbReference>
<dbReference type="Gene3D" id="3.40.50.1000">
    <property type="entry name" value="HAD superfamily/HAD-like"/>
    <property type="match status" value="1"/>
</dbReference>
<gene>
    <name evidence="13" type="ORF">COU49_00305</name>
</gene>
<comment type="caution">
    <text evidence="13">The sequence shown here is derived from an EMBL/GenBank/DDBJ whole genome shotgun (WGS) entry which is preliminary data.</text>
</comment>
<dbReference type="SUPFAM" id="SSF56784">
    <property type="entry name" value="HAD-like"/>
    <property type="match status" value="1"/>
</dbReference>
<dbReference type="GO" id="GO:0004615">
    <property type="term" value="F:phosphomannomutase activity"/>
    <property type="evidence" value="ECO:0007669"/>
    <property type="project" value="UniProtKB-EC"/>
</dbReference>
<protein>
    <recommendedName>
        <fullName evidence="5">phosphomannomutase</fullName>
        <ecNumber evidence="5">5.4.2.8</ecNumber>
    </recommendedName>
</protein>
<dbReference type="Gene3D" id="3.30.1240.20">
    <property type="match status" value="1"/>
</dbReference>
<dbReference type="InterPro" id="IPR006379">
    <property type="entry name" value="HAD-SF_hydro_IIB"/>
</dbReference>
<dbReference type="GO" id="GO:0006013">
    <property type="term" value="P:mannose metabolic process"/>
    <property type="evidence" value="ECO:0007669"/>
    <property type="project" value="TreeGrafter"/>
</dbReference>
<comment type="subcellular location">
    <subcellularLocation>
        <location evidence="1">Cytoplasm</location>
    </subcellularLocation>
</comment>
<dbReference type="GO" id="GO:0009298">
    <property type="term" value="P:GDP-mannose biosynthetic process"/>
    <property type="evidence" value="ECO:0007669"/>
    <property type="project" value="UniProtKB-UniPathway"/>
</dbReference>
<feature type="binding site" evidence="11">
    <location>
        <position position="135"/>
    </location>
    <ligand>
        <name>alpha-D-mannose 1-phosphate</name>
        <dbReference type="ChEBI" id="CHEBI:58409"/>
    </ligand>
</feature>
<dbReference type="InterPro" id="IPR043169">
    <property type="entry name" value="PMM_cap"/>
</dbReference>
<evidence type="ECO:0000256" key="10">
    <source>
        <dbReference type="PIRSR" id="PIRSR605002-1"/>
    </source>
</evidence>
<feature type="binding site" evidence="12">
    <location>
        <position position="13"/>
    </location>
    <ligand>
        <name>Mg(2+)</name>
        <dbReference type="ChEBI" id="CHEBI:18420"/>
        <label>1</label>
    </ligand>
</feature>
<dbReference type="InterPro" id="IPR036412">
    <property type="entry name" value="HAD-like_sf"/>
</dbReference>
<evidence type="ECO:0000313" key="13">
    <source>
        <dbReference type="EMBL" id="PIR68585.1"/>
    </source>
</evidence>
<dbReference type="Proteomes" id="UP000230094">
    <property type="component" value="Unassembled WGS sequence"/>
</dbReference>
<comment type="pathway">
    <text evidence="2">Nucleotide-sugar biosynthesis; GDP-alpha-D-mannose biosynthesis; alpha-D-mannose 1-phosphate from D-fructose 6-phosphate: step 2/2.</text>
</comment>
<evidence type="ECO:0000256" key="4">
    <source>
        <dbReference type="ARBA" id="ARBA00011738"/>
    </source>
</evidence>
<evidence type="ECO:0000256" key="9">
    <source>
        <dbReference type="ARBA" id="ARBA00023235"/>
    </source>
</evidence>
<comment type="cofactor">
    <cofactor evidence="12">
        <name>Mg(2+)</name>
        <dbReference type="ChEBI" id="CHEBI:18420"/>
    </cofactor>
</comment>
<evidence type="ECO:0000256" key="2">
    <source>
        <dbReference type="ARBA" id="ARBA00004699"/>
    </source>
</evidence>
<dbReference type="InterPro" id="IPR005002">
    <property type="entry name" value="PMM"/>
</dbReference>
<sequence>MLPQKKIIAFDLDGTLTVSKSPITVEMANLIKKLTTQKIVVIISGGSFRQFEAQFLPPFLNDINLVDSLKNLILLPTSGSQRYEYDLEQKVWRCTDSVNMTPATKSKVINILNDVIISGLYDIPPNPKGNIVEDRGTQISFSALGQLAPITEKKLWDPEHKKRQKIKMALEPLMPEVSIVIGGTTTLDFLPAGFNKAIGLNRLLLKLNLDKSDMVFVGDALFPSGNDYSVQEAGIETLSVKGPEETAQIIQKWLGLEGI</sequence>
<evidence type="ECO:0000256" key="12">
    <source>
        <dbReference type="PIRSR" id="PIRSR605002-3"/>
    </source>
</evidence>
<accession>A0A2H0TE68</accession>
<evidence type="ECO:0000256" key="5">
    <source>
        <dbReference type="ARBA" id="ARBA00012730"/>
    </source>
</evidence>
<comment type="subunit">
    <text evidence="4">Homodimer.</text>
</comment>
<evidence type="ECO:0000256" key="3">
    <source>
        <dbReference type="ARBA" id="ARBA00009736"/>
    </source>
</evidence>
<feature type="binding site" evidence="12">
    <location>
        <position position="219"/>
    </location>
    <ligand>
        <name>Mg(2+)</name>
        <dbReference type="ChEBI" id="CHEBI:18420"/>
        <label>1</label>
    </ligand>
</feature>
<keyword evidence="13" id="KW-0378">Hydrolase</keyword>
<dbReference type="GO" id="GO:0006487">
    <property type="term" value="P:protein N-linked glycosylation"/>
    <property type="evidence" value="ECO:0007669"/>
    <property type="project" value="TreeGrafter"/>
</dbReference>
<evidence type="ECO:0000256" key="7">
    <source>
        <dbReference type="ARBA" id="ARBA00022723"/>
    </source>
</evidence>
<proteinExistence type="inferred from homology"/>
<dbReference type="UniPathway" id="UPA00126">
    <property type="reaction ID" value="UER00424"/>
</dbReference>
<evidence type="ECO:0000256" key="6">
    <source>
        <dbReference type="ARBA" id="ARBA00022490"/>
    </source>
</evidence>
<dbReference type="GO" id="GO:0016791">
    <property type="term" value="F:phosphatase activity"/>
    <property type="evidence" value="ECO:0007669"/>
    <property type="project" value="UniProtKB-ARBA"/>
</dbReference>